<feature type="domain" description="Mutator-like transposase" evidence="2">
    <location>
        <begin position="370"/>
        <end position="481"/>
    </location>
</feature>
<feature type="compositionally biased region" description="Basic residues" evidence="1">
    <location>
        <begin position="1"/>
        <end position="12"/>
    </location>
</feature>
<organism evidence="4 5">
    <name type="scientific">Paramuricea clavata</name>
    <name type="common">Red gorgonian</name>
    <name type="synonym">Violescent sea-whip</name>
    <dbReference type="NCBI Taxonomy" id="317549"/>
    <lineage>
        <taxon>Eukaryota</taxon>
        <taxon>Metazoa</taxon>
        <taxon>Cnidaria</taxon>
        <taxon>Anthozoa</taxon>
        <taxon>Octocorallia</taxon>
        <taxon>Malacalcyonacea</taxon>
        <taxon>Plexauridae</taxon>
        <taxon>Paramuricea</taxon>
    </lineage>
</organism>
<evidence type="ECO:0000313" key="3">
    <source>
        <dbReference type="EMBL" id="CAB3986845.1"/>
    </source>
</evidence>
<dbReference type="Pfam" id="PF20700">
    <property type="entry name" value="Mutator"/>
    <property type="match status" value="2"/>
</dbReference>
<name>A0A6S7JNJ1_PARCT</name>
<reference evidence="4" key="1">
    <citation type="submission" date="2020-04" db="EMBL/GenBank/DDBJ databases">
        <authorList>
            <person name="Alioto T."/>
            <person name="Alioto T."/>
            <person name="Gomez Garrido J."/>
        </authorList>
    </citation>
    <scope>NUCLEOTIDE SEQUENCE</scope>
    <source>
        <strain evidence="4">A484AB</strain>
    </source>
</reference>
<dbReference type="Proteomes" id="UP001152795">
    <property type="component" value="Unassembled WGS sequence"/>
</dbReference>
<keyword evidence="5" id="KW-1185">Reference proteome</keyword>
<dbReference type="AlphaFoldDB" id="A0A6S7JNJ1"/>
<evidence type="ECO:0000313" key="5">
    <source>
        <dbReference type="Proteomes" id="UP001152795"/>
    </source>
</evidence>
<feature type="region of interest" description="Disordered" evidence="1">
    <location>
        <begin position="638"/>
        <end position="683"/>
    </location>
</feature>
<evidence type="ECO:0000256" key="1">
    <source>
        <dbReference type="SAM" id="MobiDB-lite"/>
    </source>
</evidence>
<dbReference type="PANTHER" id="PTHR33309:SF3">
    <property type="entry name" value="CCHC-TYPE DOMAIN-CONTAINING PROTEIN"/>
    <property type="match status" value="1"/>
</dbReference>
<proteinExistence type="predicted"/>
<evidence type="ECO:0000259" key="2">
    <source>
        <dbReference type="Pfam" id="PF20700"/>
    </source>
</evidence>
<feature type="compositionally biased region" description="Low complexity" evidence="1">
    <location>
        <begin position="18"/>
        <end position="32"/>
    </location>
</feature>
<feature type="compositionally biased region" description="Acidic residues" evidence="1">
    <location>
        <begin position="663"/>
        <end position="672"/>
    </location>
</feature>
<comment type="caution">
    <text evidence="4">The sequence shown here is derived from an EMBL/GenBank/DDBJ whole genome shotgun (WGS) entry which is preliminary data.</text>
</comment>
<dbReference type="OrthoDB" id="10059293at2759"/>
<protein>
    <recommendedName>
        <fullName evidence="2">Mutator-like transposase domain-containing protein</fullName>
    </recommendedName>
</protein>
<accession>A0A6S7JNJ1</accession>
<dbReference type="EMBL" id="CACRXK020001081">
    <property type="protein sequence ID" value="CAB3986845.1"/>
    <property type="molecule type" value="Genomic_DNA"/>
</dbReference>
<gene>
    <name evidence="4" type="ORF">PACLA_8A016973</name>
    <name evidence="3" type="ORF">PACLA_8A073160</name>
</gene>
<feature type="domain" description="Mutator-like transposase" evidence="2">
    <location>
        <begin position="64"/>
        <end position="326"/>
    </location>
</feature>
<feature type="compositionally biased region" description="Acidic residues" evidence="1">
    <location>
        <begin position="638"/>
        <end position="654"/>
    </location>
</feature>
<dbReference type="PANTHER" id="PTHR33309">
    <property type="entry name" value="KERATIN, ULTRA HIGH-SULFUR MATRIX PROTEIN-LIKE"/>
    <property type="match status" value="1"/>
</dbReference>
<feature type="region of interest" description="Disordered" evidence="1">
    <location>
        <begin position="1"/>
        <end position="35"/>
    </location>
</feature>
<dbReference type="InterPro" id="IPR049012">
    <property type="entry name" value="Mutator_transp_dom"/>
</dbReference>
<sequence length="683" mass="77294">MPKPSKKRRFRGQRWDGSVPVSNSNNSNLSSPCASTPAIETASMRKITSQNTERSEDVDGAYSYRLIELSNLVSAFQPLHECEFGGELKVGDDEARRYGNSSVINIECSKCEVKIELQTSGNKSQAWKPQNAMDTNRRMVYSSMEMGVGREGMSVLCDVFNMPPPCHHKAWDNHVAALYEAHKQAVAEQLQKARDKVFARHSSDETDVAEIAVSYDGTWSKRGYTANFGVGFVISVETGEVLDFDFESKLCKECETTKRDLGEDSCEFDIWYGGHKDQCTQTHTGSSGSMECSIAKKIWDRSKDRNLQYKFMICDGDSKAYGSIWDTYGCCDDCEKWEKMDKRSAEYKKWRESKAYEVWKESHESGKAECARVSKLDCIGHVQKRMGTHLRELRKSKPKLDDGKSVKGSKHRLTDKTMDKLQTYYGNAIRANVKPGKLTPEEQKEQITIMQRAIMAVLYHTCELNNKERHKYCPPGPDSWCSYKRDGTLQRKDHHLDPVFLNFLLPEFKRLSEYSLLLRCLPGYSQNANESLNGLVWNRAPKHRYKGAHVVETAVMSAILSFNAGAASRQDVMKAANIPGGAFTLEGCTAKDEKRMSHSVRKTKTKEKERRRKIRQAKLAANQGETSYASGMFNEVDPLDFDASSSDDDDDDDYPLARLLDSNESEDSDDAPLAEIISRNQQK</sequence>
<evidence type="ECO:0000313" key="4">
    <source>
        <dbReference type="EMBL" id="CAB4034156.1"/>
    </source>
</evidence>
<dbReference type="EMBL" id="CACRXK020019871">
    <property type="protein sequence ID" value="CAB4034156.1"/>
    <property type="molecule type" value="Genomic_DNA"/>
</dbReference>